<evidence type="ECO:0000313" key="3">
    <source>
        <dbReference type="Proteomes" id="UP000268727"/>
    </source>
</evidence>
<dbReference type="AlphaFoldDB" id="A0A3N1H6M9"/>
<dbReference type="Proteomes" id="UP000268727">
    <property type="component" value="Unassembled WGS sequence"/>
</dbReference>
<dbReference type="Pfam" id="PF13349">
    <property type="entry name" value="DUF4097"/>
    <property type="match status" value="1"/>
</dbReference>
<comment type="caution">
    <text evidence="2">The sequence shown here is derived from an EMBL/GenBank/DDBJ whole genome shotgun (WGS) entry which is preliminary data.</text>
</comment>
<name>A0A3N1H6M9_9PSEU</name>
<evidence type="ECO:0000259" key="1">
    <source>
        <dbReference type="Pfam" id="PF13349"/>
    </source>
</evidence>
<accession>A0A3N1H6M9</accession>
<protein>
    <submittedName>
        <fullName evidence="2">Putative adhesin</fullName>
    </submittedName>
</protein>
<gene>
    <name evidence="2" type="ORF">EDD40_3538</name>
</gene>
<dbReference type="RefSeq" id="WP_123743882.1">
    <property type="nucleotide sequence ID" value="NZ_RJKM01000001.1"/>
</dbReference>
<organism evidence="2 3">
    <name type="scientific">Saccharothrix texasensis</name>
    <dbReference type="NCBI Taxonomy" id="103734"/>
    <lineage>
        <taxon>Bacteria</taxon>
        <taxon>Bacillati</taxon>
        <taxon>Actinomycetota</taxon>
        <taxon>Actinomycetes</taxon>
        <taxon>Pseudonocardiales</taxon>
        <taxon>Pseudonocardiaceae</taxon>
        <taxon>Saccharothrix</taxon>
    </lineage>
</organism>
<dbReference type="Gene3D" id="2.160.20.120">
    <property type="match status" value="1"/>
</dbReference>
<dbReference type="EMBL" id="RJKM01000001">
    <property type="protein sequence ID" value="ROP38197.1"/>
    <property type="molecule type" value="Genomic_DNA"/>
</dbReference>
<evidence type="ECO:0000313" key="2">
    <source>
        <dbReference type="EMBL" id="ROP38197.1"/>
    </source>
</evidence>
<sequence length="220" mass="22205">MRKFETPAPIAAVLDVPAGRVRVVAAERDDTVVEVQAVDGAKRRDVKAAEQVAVEFGDGVLRVVAPVKNQYFGPSGAVDVTIHLPAGSRVEAKVAGAEVQATGRLGDVDIVGAHGLVALDEVAGARLALLAGDVTVGHLAGPAEISTGKGDIRITEAVAGAVVLRTEAGDVTVGAAGSASLDAGTSYGRIHNALKNTEGAGARLAIQATTTYGDITARSL</sequence>
<proteinExistence type="predicted"/>
<feature type="domain" description="DUF4097" evidence="1">
    <location>
        <begin position="20"/>
        <end position="217"/>
    </location>
</feature>
<dbReference type="OrthoDB" id="3252095at2"/>
<reference evidence="2 3" key="1">
    <citation type="submission" date="2018-11" db="EMBL/GenBank/DDBJ databases">
        <title>Sequencing the genomes of 1000 actinobacteria strains.</title>
        <authorList>
            <person name="Klenk H.-P."/>
        </authorList>
    </citation>
    <scope>NUCLEOTIDE SEQUENCE [LARGE SCALE GENOMIC DNA]</scope>
    <source>
        <strain evidence="2 3">DSM 44231</strain>
    </source>
</reference>
<dbReference type="InterPro" id="IPR025164">
    <property type="entry name" value="Toastrack_DUF4097"/>
</dbReference>
<keyword evidence="3" id="KW-1185">Reference proteome</keyword>